<evidence type="ECO:0000259" key="9">
    <source>
        <dbReference type="PROSITE" id="PS00623"/>
    </source>
</evidence>
<name>A0A6J8D5T7_MYTCO</name>
<dbReference type="InterPro" id="IPR023214">
    <property type="entry name" value="HAD_sf"/>
</dbReference>
<dbReference type="GO" id="GO:0050660">
    <property type="term" value="F:flavin adenine dinucleotide binding"/>
    <property type="evidence" value="ECO:0007669"/>
    <property type="project" value="InterPro"/>
</dbReference>
<dbReference type="InterPro" id="IPR012132">
    <property type="entry name" value="GMC_OxRdtase"/>
</dbReference>
<dbReference type="CDD" id="cd01427">
    <property type="entry name" value="HAD_like"/>
    <property type="match status" value="1"/>
</dbReference>
<evidence type="ECO:0000259" key="10">
    <source>
        <dbReference type="PROSITE" id="PS00624"/>
    </source>
</evidence>
<dbReference type="InterPro" id="IPR036188">
    <property type="entry name" value="FAD/NAD-bd_sf"/>
</dbReference>
<dbReference type="NCBIfam" id="NF002550">
    <property type="entry name" value="PRK02106.1"/>
    <property type="match status" value="1"/>
</dbReference>
<dbReference type="InterPro" id="IPR036412">
    <property type="entry name" value="HAD-like_sf"/>
</dbReference>
<keyword evidence="5 11" id="KW-0560">Oxidoreductase</keyword>
<proteinExistence type="inferred from homology"/>
<evidence type="ECO:0000313" key="12">
    <source>
        <dbReference type="Proteomes" id="UP000507470"/>
    </source>
</evidence>
<evidence type="ECO:0000256" key="3">
    <source>
        <dbReference type="ARBA" id="ARBA00022630"/>
    </source>
</evidence>
<dbReference type="AlphaFoldDB" id="A0A6J8D5T7"/>
<evidence type="ECO:0000256" key="4">
    <source>
        <dbReference type="ARBA" id="ARBA00022827"/>
    </source>
</evidence>
<dbReference type="SFLD" id="SFLDG01129">
    <property type="entry name" value="C1.5:_HAD__Beta-PGM__Phosphata"/>
    <property type="match status" value="2"/>
</dbReference>
<evidence type="ECO:0000256" key="7">
    <source>
        <dbReference type="RuleBase" id="RU003969"/>
    </source>
</evidence>
<keyword evidence="3 6" id="KW-0285">Flavoprotein</keyword>
<dbReference type="Proteomes" id="UP000507470">
    <property type="component" value="Unassembled WGS sequence"/>
</dbReference>
<evidence type="ECO:0000256" key="1">
    <source>
        <dbReference type="ARBA" id="ARBA00001974"/>
    </source>
</evidence>
<evidence type="ECO:0000256" key="6">
    <source>
        <dbReference type="RuleBase" id="RU003968"/>
    </source>
</evidence>
<dbReference type="SUPFAM" id="SSF56784">
    <property type="entry name" value="HAD-like"/>
    <property type="match status" value="2"/>
</dbReference>
<dbReference type="SUPFAM" id="SSF51905">
    <property type="entry name" value="FAD/NAD(P)-binding domain"/>
    <property type="match status" value="1"/>
</dbReference>
<dbReference type="PROSITE" id="PS00623">
    <property type="entry name" value="GMC_OXRED_1"/>
    <property type="match status" value="1"/>
</dbReference>
<organism evidence="11 12">
    <name type="scientific">Mytilus coruscus</name>
    <name type="common">Sea mussel</name>
    <dbReference type="NCBI Taxonomy" id="42192"/>
    <lineage>
        <taxon>Eukaryota</taxon>
        <taxon>Metazoa</taxon>
        <taxon>Spiralia</taxon>
        <taxon>Lophotrochozoa</taxon>
        <taxon>Mollusca</taxon>
        <taxon>Bivalvia</taxon>
        <taxon>Autobranchia</taxon>
        <taxon>Pteriomorphia</taxon>
        <taxon>Mytilida</taxon>
        <taxon>Mytiloidea</taxon>
        <taxon>Mytilidae</taxon>
        <taxon>Mytilinae</taxon>
        <taxon>Mytilus</taxon>
    </lineage>
</organism>
<dbReference type="NCBIfam" id="TIGR01810">
    <property type="entry name" value="betA"/>
    <property type="match status" value="1"/>
</dbReference>
<dbReference type="GO" id="GO:0019285">
    <property type="term" value="P:glycine betaine biosynthetic process from choline"/>
    <property type="evidence" value="ECO:0007669"/>
    <property type="project" value="UniProtKB-UniPathway"/>
</dbReference>
<comment type="pathway">
    <text evidence="7">Amine and polyamine biosynthesis; betaine biosynthesis via choline pathway; betaine aldehyde from choline (cytochrome c reductase route): step 1/1.</text>
</comment>
<protein>
    <recommendedName>
        <fullName evidence="7">Choline dehydrogenase</fullName>
        <ecNumber evidence="7">1.1.99.1</ecNumber>
    </recommendedName>
</protein>
<comment type="similarity">
    <text evidence="2 6">Belongs to the GMC oxidoreductase family.</text>
</comment>
<keyword evidence="4 6" id="KW-0274">FAD</keyword>
<dbReference type="GO" id="GO:0008812">
    <property type="term" value="F:choline dehydrogenase activity"/>
    <property type="evidence" value="ECO:0007669"/>
    <property type="project" value="UniProtKB-EC"/>
</dbReference>
<dbReference type="PANTHER" id="PTHR11552:SF147">
    <property type="entry name" value="CHOLINE DEHYDROGENASE, MITOCHONDRIAL"/>
    <property type="match status" value="1"/>
</dbReference>
<comment type="cofactor">
    <cofactor evidence="1">
        <name>FAD</name>
        <dbReference type="ChEBI" id="CHEBI:57692"/>
    </cofactor>
</comment>
<accession>A0A6J8D5T7</accession>
<feature type="domain" description="Glucose-methanol-choline oxidoreductase N-terminal" evidence="10">
    <location>
        <begin position="859"/>
        <end position="873"/>
    </location>
</feature>
<gene>
    <name evidence="11" type="ORF">MCOR_37210</name>
</gene>
<sequence>MQLLTRTLRFKPKGQHHNLLPCRTVSGSNQYRNRSQTMKSVTPPHNKKVQLVIFDKDGTLICFHSMWAPWSRKLAAKLESATGLKIEDKIFETLGYCSETETIQPGLLAEATTSIIKDELAKMLINEGIDEDEARGILDQNWEEGENKNPKHLKSVGNLKTLFEILKKNDIKIAVCTADNREGSLAGLAELGLKDYIDILICGDDPHTEAKPAPHNAWKICKELGVDPEQTVMVGDTQTDILMSKRANLGLTVGVLSGVGGTSDLLPGADHVITDIQDLLPLVMPYEDWKDCYVYTTDERVLVEPHHYDKQVTKEVPINGKRKFSLVVFDFHGTLICLHTKSSKWTKAICKRFEEKTGLKIGPLIADTLGYCEMTKKVSEGVLSEGTWYEIKKSMVDVVRKHGIPYQEAVILTNQVIKECEHIWYEDSKTLNKDIKEFFKLLKNAGMKIAVSAADERDNVFKEFQNLGVMKYIDFLLCDGDPHAITPLGRHNIEFICEQLNVDPSETVLVGDATADFINVDTTKCIGVLTGVASKQQLEDHTDVVVESVDDVLDHVIGTSPSLPPPSPRQPSRQSASMYMAGGPFSTIKRSFSTCTSRHYSTKSDINSVHDYVIVGAGSAGCVLANRLSANEENKVLVLEAGPKDYTWKIHMPAALMYNLCDDKYNWYYHTEPEKGMNDRVMYWPRGRVWGGSSSLNAMVYIRGNALDYDGWEKLGATSWSYADCLPYFKKAQCHELGENEYRGGSGPLHVSRGKNKNPLFQAFIDAGVQAGYPFTDDMNGYQQEGLGWMDMTIHKGLRWSAASAYLRPANKRTNLTAEVKAFTNRILFDNNRAVGVEYEQGGVVKKAMANKEVILSGGAINSPQLLMLSGIGNADDLKKLNIPVVQNLPGVGENLQDHLEVYVQYELTQPLSLYKAQWKFPHNMIRIGLQWFATQKGDAASAHLESGGFIRSKPGVEFPDIQFHFLPSTVNDHGRKMGDRHACQVHVGTLRPTSRGYIKLKSNNPRDHPKLVANYMSTQEDIVDMRNSVKLAREIFQQKAFEPYVGPELNPGSKTQTDAEIDEYVRQMGDSAYHPSCTCKMGSPSDTMTVVDPETKVLGIEGLRVVDASIMPAMVSGNLNGPTIMVAEKAADIILGNKPLPKSNAPVYRPKTLETQR</sequence>
<reference evidence="11 12" key="1">
    <citation type="submission" date="2020-06" db="EMBL/GenBank/DDBJ databases">
        <authorList>
            <person name="Li R."/>
            <person name="Bekaert M."/>
        </authorList>
    </citation>
    <scope>NUCLEOTIDE SEQUENCE [LARGE SCALE GENOMIC DNA]</scope>
    <source>
        <strain evidence="12">wild</strain>
    </source>
</reference>
<dbReference type="UniPathway" id="UPA00529">
    <property type="reaction ID" value="UER00385"/>
</dbReference>
<evidence type="ECO:0000313" key="11">
    <source>
        <dbReference type="EMBL" id="CAC5403306.1"/>
    </source>
</evidence>
<dbReference type="Gene3D" id="3.50.50.60">
    <property type="entry name" value="FAD/NAD(P)-binding domain"/>
    <property type="match status" value="1"/>
</dbReference>
<comment type="catalytic activity">
    <reaction evidence="7">
        <text>choline + A = betaine aldehyde + AH2</text>
        <dbReference type="Rhea" id="RHEA:17433"/>
        <dbReference type="ChEBI" id="CHEBI:13193"/>
        <dbReference type="ChEBI" id="CHEBI:15354"/>
        <dbReference type="ChEBI" id="CHEBI:15710"/>
        <dbReference type="ChEBI" id="CHEBI:17499"/>
        <dbReference type="EC" id="1.1.99.1"/>
    </reaction>
</comment>
<dbReference type="Pfam" id="PF05199">
    <property type="entry name" value="GMC_oxred_C"/>
    <property type="match status" value="1"/>
</dbReference>
<dbReference type="InterPro" id="IPR000172">
    <property type="entry name" value="GMC_OxRdtase_N"/>
</dbReference>
<dbReference type="Gene3D" id="3.40.50.1000">
    <property type="entry name" value="HAD superfamily/HAD-like"/>
    <property type="match status" value="2"/>
</dbReference>
<feature type="region of interest" description="Disordered" evidence="8">
    <location>
        <begin position="557"/>
        <end position="576"/>
    </location>
</feature>
<evidence type="ECO:0000256" key="2">
    <source>
        <dbReference type="ARBA" id="ARBA00010790"/>
    </source>
</evidence>
<dbReference type="PROSITE" id="PS00624">
    <property type="entry name" value="GMC_OXRED_2"/>
    <property type="match status" value="1"/>
</dbReference>
<dbReference type="SUPFAM" id="SSF54373">
    <property type="entry name" value="FAD-linked reductases, C-terminal domain"/>
    <property type="match status" value="1"/>
</dbReference>
<dbReference type="Gene3D" id="3.30.560.10">
    <property type="entry name" value="Glucose Oxidase, domain 3"/>
    <property type="match status" value="1"/>
</dbReference>
<feature type="domain" description="Glucose-methanol-choline oxidoreductase N-terminal" evidence="9">
    <location>
        <begin position="687"/>
        <end position="710"/>
    </location>
</feature>
<dbReference type="Pfam" id="PF00702">
    <property type="entry name" value="Hydrolase"/>
    <property type="match status" value="2"/>
</dbReference>
<keyword evidence="12" id="KW-1185">Reference proteome</keyword>
<dbReference type="Pfam" id="PF00732">
    <property type="entry name" value="GMC_oxred_N"/>
    <property type="match status" value="1"/>
</dbReference>
<dbReference type="OrthoDB" id="269227at2759"/>
<dbReference type="InterPro" id="IPR007867">
    <property type="entry name" value="GMC_OxRtase_C"/>
</dbReference>
<dbReference type="SFLD" id="SFLDS00003">
    <property type="entry name" value="Haloacid_Dehalogenase"/>
    <property type="match status" value="2"/>
</dbReference>
<dbReference type="PANTHER" id="PTHR11552">
    <property type="entry name" value="GLUCOSE-METHANOL-CHOLINE GMC OXIDOREDUCTASE"/>
    <property type="match status" value="1"/>
</dbReference>
<dbReference type="GO" id="GO:0005743">
    <property type="term" value="C:mitochondrial inner membrane"/>
    <property type="evidence" value="ECO:0007669"/>
    <property type="project" value="TreeGrafter"/>
</dbReference>
<evidence type="ECO:0000256" key="8">
    <source>
        <dbReference type="SAM" id="MobiDB-lite"/>
    </source>
</evidence>
<dbReference type="InterPro" id="IPR011533">
    <property type="entry name" value="BetA"/>
</dbReference>
<dbReference type="EC" id="1.1.99.1" evidence="7"/>
<dbReference type="EMBL" id="CACVKT020006742">
    <property type="protein sequence ID" value="CAC5403306.1"/>
    <property type="molecule type" value="Genomic_DNA"/>
</dbReference>
<evidence type="ECO:0000256" key="5">
    <source>
        <dbReference type="ARBA" id="ARBA00023002"/>
    </source>
</evidence>